<dbReference type="GO" id="GO:0031012">
    <property type="term" value="C:extracellular matrix"/>
    <property type="evidence" value="ECO:0007669"/>
    <property type="project" value="TreeGrafter"/>
</dbReference>
<keyword evidence="2" id="KW-1185">Reference proteome</keyword>
<dbReference type="EMBL" id="REGN01012150">
    <property type="protein sequence ID" value="RMZ96484.1"/>
    <property type="molecule type" value="Genomic_DNA"/>
</dbReference>
<dbReference type="AlphaFoldDB" id="A0A3M7PCP9"/>
<dbReference type="OrthoDB" id="5987290at2759"/>
<proteinExistence type="predicted"/>
<dbReference type="PANTHER" id="PTHR33395">
    <property type="entry name" value="TRANSCRIPTASE, PUTATIVE-RELATED-RELATED"/>
    <property type="match status" value="1"/>
</dbReference>
<dbReference type="GO" id="GO:0061343">
    <property type="term" value="P:cell adhesion involved in heart morphogenesis"/>
    <property type="evidence" value="ECO:0007669"/>
    <property type="project" value="TreeGrafter"/>
</dbReference>
<gene>
    <name evidence="1" type="ORF">BpHYR1_012463</name>
</gene>
<comment type="caution">
    <text evidence="1">The sequence shown here is derived from an EMBL/GenBank/DDBJ whole genome shotgun (WGS) entry which is preliminary data.</text>
</comment>
<evidence type="ECO:0000313" key="1">
    <source>
        <dbReference type="EMBL" id="RMZ96484.1"/>
    </source>
</evidence>
<evidence type="ECO:0000313" key="2">
    <source>
        <dbReference type="Proteomes" id="UP000276133"/>
    </source>
</evidence>
<feature type="non-terminal residue" evidence="1">
    <location>
        <position position="220"/>
    </location>
</feature>
<accession>A0A3M7PCP9</accession>
<sequence>MFPIREKEIKDLISRLSADSFDNVSKFTRSIKGSKKIQNSKSRGDYASMNKKLMEVDWVDLFRTKDTNECYEYFVGKYNEMCQKFIPDKTKKINKDPQWLHLELKKRIRNKNKMWNKLLANRFRNKYLVDEYKRTKKMLDNEIRISIREYEKDLCMKAKNNPKLLFSYVKRRQFVKERIRTLQDKDGKVKEELNEICQVLNEQFKSVFVHENPNNIPILE</sequence>
<keyword evidence="1" id="KW-0808">Transferase</keyword>
<organism evidence="1 2">
    <name type="scientific">Brachionus plicatilis</name>
    <name type="common">Marine rotifer</name>
    <name type="synonym">Brachionus muelleri</name>
    <dbReference type="NCBI Taxonomy" id="10195"/>
    <lineage>
        <taxon>Eukaryota</taxon>
        <taxon>Metazoa</taxon>
        <taxon>Spiralia</taxon>
        <taxon>Gnathifera</taxon>
        <taxon>Rotifera</taxon>
        <taxon>Eurotatoria</taxon>
        <taxon>Monogononta</taxon>
        <taxon>Pseudotrocha</taxon>
        <taxon>Ploima</taxon>
        <taxon>Brachionidae</taxon>
        <taxon>Brachionus</taxon>
    </lineage>
</organism>
<reference evidence="1 2" key="1">
    <citation type="journal article" date="2018" name="Sci. Rep.">
        <title>Genomic signatures of local adaptation to the degree of environmental predictability in rotifers.</title>
        <authorList>
            <person name="Franch-Gras L."/>
            <person name="Hahn C."/>
            <person name="Garcia-Roger E.M."/>
            <person name="Carmona M.J."/>
            <person name="Serra M."/>
            <person name="Gomez A."/>
        </authorList>
    </citation>
    <scope>NUCLEOTIDE SEQUENCE [LARGE SCALE GENOMIC DNA]</scope>
    <source>
        <strain evidence="1">HYR1</strain>
    </source>
</reference>
<dbReference type="GO" id="GO:0007508">
    <property type="term" value="P:larval heart development"/>
    <property type="evidence" value="ECO:0007669"/>
    <property type="project" value="TreeGrafter"/>
</dbReference>
<dbReference type="PANTHER" id="PTHR33395:SF22">
    <property type="entry name" value="REVERSE TRANSCRIPTASE DOMAIN-CONTAINING PROTEIN"/>
    <property type="match status" value="1"/>
</dbReference>
<dbReference type="GO" id="GO:0003964">
    <property type="term" value="F:RNA-directed DNA polymerase activity"/>
    <property type="evidence" value="ECO:0007669"/>
    <property type="project" value="UniProtKB-KW"/>
</dbReference>
<protein>
    <submittedName>
        <fullName evidence="1">RNA-directed DNA polymerase from mobile element jockey-like</fullName>
    </submittedName>
</protein>
<name>A0A3M7PCP9_BRAPC</name>
<dbReference type="Proteomes" id="UP000276133">
    <property type="component" value="Unassembled WGS sequence"/>
</dbReference>
<keyword evidence="1" id="KW-0695">RNA-directed DNA polymerase</keyword>
<keyword evidence="1" id="KW-0548">Nucleotidyltransferase</keyword>